<dbReference type="Proteomes" id="UP000580250">
    <property type="component" value="Unassembled WGS sequence"/>
</dbReference>
<gene>
    <name evidence="1" type="ORF">MENT_LOCUS49355</name>
</gene>
<accession>A0A6V7XAD5</accession>
<evidence type="ECO:0000313" key="2">
    <source>
        <dbReference type="Proteomes" id="UP000580250"/>
    </source>
</evidence>
<dbReference type="EMBL" id="CAJEWN010001289">
    <property type="protein sequence ID" value="CAD2196203.1"/>
    <property type="molecule type" value="Genomic_DNA"/>
</dbReference>
<dbReference type="AlphaFoldDB" id="A0A6V7XAD5"/>
<reference evidence="1 2" key="1">
    <citation type="submission" date="2020-08" db="EMBL/GenBank/DDBJ databases">
        <authorList>
            <person name="Koutsovoulos G."/>
            <person name="Danchin GJ E."/>
        </authorList>
    </citation>
    <scope>NUCLEOTIDE SEQUENCE [LARGE SCALE GENOMIC DNA]</scope>
</reference>
<sequence length="410" mass="48624">MKEIMKKKKNLALDQEKEADIELPMNLFEERAENKFKESEKDQSKAETIEEIICENMVQIAKEAEPVEKNFEEMRKEKANELGRMKINRDLCKQENSLEIKRKEIEKKNVENFEKVLDPSIEKNFKEKRKEKASELSRMKFDYEFIDKNVLEIRSEDLENSEMESVLLKEFSEKENIMESEEFSKTSSDLKFMKVLNLSKMKKKRLFLVKEKKIRKKCIKKKGNFKKNFKLNWMKQLEEYSFAEKYSILKRINAKMKLLKISVLKKINAKMKRKAMKQEKFGWKKRKIKGRFLQGVRRRFDLKKLITLIRASRQFRNSLKEKRRLMKNLRPKIDLYFVPETKQVIQTSLMAMTSIDLARVPIRIKKVKTGLGDLGFFEGISDTISDYIFGLTLATPSLFGSAVTARILTE</sequence>
<protein>
    <submittedName>
        <fullName evidence="1">Uncharacterized protein</fullName>
    </submittedName>
</protein>
<proteinExistence type="predicted"/>
<evidence type="ECO:0000313" key="1">
    <source>
        <dbReference type="EMBL" id="CAD2196203.1"/>
    </source>
</evidence>
<name>A0A6V7XAD5_MELEN</name>
<comment type="caution">
    <text evidence="1">The sequence shown here is derived from an EMBL/GenBank/DDBJ whole genome shotgun (WGS) entry which is preliminary data.</text>
</comment>
<organism evidence="1 2">
    <name type="scientific">Meloidogyne enterolobii</name>
    <name type="common">Root-knot nematode worm</name>
    <name type="synonym">Meloidogyne mayaguensis</name>
    <dbReference type="NCBI Taxonomy" id="390850"/>
    <lineage>
        <taxon>Eukaryota</taxon>
        <taxon>Metazoa</taxon>
        <taxon>Ecdysozoa</taxon>
        <taxon>Nematoda</taxon>
        <taxon>Chromadorea</taxon>
        <taxon>Rhabditida</taxon>
        <taxon>Tylenchina</taxon>
        <taxon>Tylenchomorpha</taxon>
        <taxon>Tylenchoidea</taxon>
        <taxon>Meloidogynidae</taxon>
        <taxon>Meloidogyninae</taxon>
        <taxon>Meloidogyne</taxon>
    </lineage>
</organism>